<organism evidence="2 3">
    <name type="scientific">Streptosporangium nondiastaticum</name>
    <dbReference type="NCBI Taxonomy" id="35764"/>
    <lineage>
        <taxon>Bacteria</taxon>
        <taxon>Bacillati</taxon>
        <taxon>Actinomycetota</taxon>
        <taxon>Actinomycetes</taxon>
        <taxon>Streptosporangiales</taxon>
        <taxon>Streptosporangiaceae</taxon>
        <taxon>Streptosporangium</taxon>
    </lineage>
</organism>
<evidence type="ECO:0000313" key="3">
    <source>
        <dbReference type="Proteomes" id="UP000242427"/>
    </source>
</evidence>
<evidence type="ECO:0008006" key="4">
    <source>
        <dbReference type="Google" id="ProtNLM"/>
    </source>
</evidence>
<dbReference type="Pfam" id="PF07721">
    <property type="entry name" value="TPR_4"/>
    <property type="match status" value="3"/>
</dbReference>
<name>A0A9X7PJT2_9ACTN</name>
<dbReference type="AlphaFoldDB" id="A0A9X7PJT2"/>
<reference evidence="2 3" key="1">
    <citation type="submission" date="2018-03" db="EMBL/GenBank/DDBJ databases">
        <title>Chitinolytic properties of Streptosporangium nondiastaticum TBG75A20.</title>
        <authorList>
            <person name="Gayathri V."/>
            <person name="Shiburaj S."/>
        </authorList>
    </citation>
    <scope>NUCLEOTIDE SEQUENCE [LARGE SCALE GENOMIC DNA]</scope>
    <source>
        <strain evidence="2 3">TBG75A20</strain>
    </source>
</reference>
<accession>A0A9X7PJT2</accession>
<dbReference type="PANTHER" id="PTHR11102:SF160">
    <property type="entry name" value="ERAD-ASSOCIATED E3 UBIQUITIN-PROTEIN LIGASE COMPONENT HRD3"/>
    <property type="match status" value="1"/>
</dbReference>
<dbReference type="InterPro" id="IPR047659">
    <property type="entry name" value="T7SS_assoc"/>
</dbReference>
<proteinExistence type="predicted"/>
<keyword evidence="3" id="KW-1185">Reference proteome</keyword>
<dbReference type="SUPFAM" id="SSF81901">
    <property type="entry name" value="HCP-like"/>
    <property type="match status" value="1"/>
</dbReference>
<feature type="region of interest" description="Disordered" evidence="1">
    <location>
        <begin position="358"/>
        <end position="381"/>
    </location>
</feature>
<evidence type="ECO:0000256" key="1">
    <source>
        <dbReference type="SAM" id="MobiDB-lite"/>
    </source>
</evidence>
<gene>
    <name evidence="2" type="ORF">B7P34_00290</name>
</gene>
<dbReference type="Pfam" id="PF08238">
    <property type="entry name" value="Sel1"/>
    <property type="match status" value="2"/>
</dbReference>
<dbReference type="EMBL" id="PXWG01000001">
    <property type="protein sequence ID" value="PSJ30502.1"/>
    <property type="molecule type" value="Genomic_DNA"/>
</dbReference>
<dbReference type="SMART" id="SM00671">
    <property type="entry name" value="SEL1"/>
    <property type="match status" value="4"/>
</dbReference>
<dbReference type="InterPro" id="IPR011990">
    <property type="entry name" value="TPR-like_helical_dom_sf"/>
</dbReference>
<feature type="region of interest" description="Disordered" evidence="1">
    <location>
        <begin position="252"/>
        <end position="299"/>
    </location>
</feature>
<dbReference type="Gene3D" id="1.25.40.10">
    <property type="entry name" value="Tetratricopeptide repeat domain"/>
    <property type="match status" value="1"/>
</dbReference>
<dbReference type="Proteomes" id="UP000242427">
    <property type="component" value="Unassembled WGS sequence"/>
</dbReference>
<protein>
    <recommendedName>
        <fullName evidence="4">SseB protein N-terminal domain-containing protein</fullName>
    </recommendedName>
</protein>
<dbReference type="PANTHER" id="PTHR11102">
    <property type="entry name" value="SEL-1-LIKE PROTEIN"/>
    <property type="match status" value="1"/>
</dbReference>
<dbReference type="NCBIfam" id="NF033532">
    <property type="entry name" value="lone7para_assoc"/>
    <property type="match status" value="1"/>
</dbReference>
<dbReference type="InterPro" id="IPR006597">
    <property type="entry name" value="Sel1-like"/>
</dbReference>
<evidence type="ECO:0000313" key="2">
    <source>
        <dbReference type="EMBL" id="PSJ30502.1"/>
    </source>
</evidence>
<dbReference type="GO" id="GO:0042802">
    <property type="term" value="F:identical protein binding"/>
    <property type="evidence" value="ECO:0007669"/>
    <property type="project" value="InterPro"/>
</dbReference>
<dbReference type="SUPFAM" id="SSF48452">
    <property type="entry name" value="TPR-like"/>
    <property type="match status" value="1"/>
</dbReference>
<sequence length="550" mass="59478">MTEETSPSRTDHHGARTPEEFALIHEDVLRVLGEHPQADTLLRRLAQSPNPRTLSAVGEKLLRQERPEEAAQVLREALRLAGDEALSAEDEAPFAETVTNLGVALLMSDRLDEAEPVLRRGAELGSPLAATNLAALLLRRGDPQGAERLCARAAEAGDLASVLNLATILHGTGRHHEAHDRLRTAAESGELPAAALLGSFLAEETPAQDLPAARHWLTMAARSGDTGSELRLGRLLASAGDREQARRWLTRAAEKLGRQDKPRQGKPGNGMRQEGGPRPTGGDDFTMRVPGPSGSSPSAQAAYFLSRLHGEEGDTEEGLRWLRLAARARVPEAVLQCMDLNEEEARNDEDMMWAGLTGAEPGDSDEQTLTNTSDGNGPPLPDAIRQGQWYLLPEQGLALRETQGNQDLPTELMVGGWRLDEDGRCGPFEPNPHYVPDSAAKPTDPLHALLRLFAQGKGQGSVDRFQALLRHTVLEVACDDQGQPLLVSAPDGTPCLPVVTAALHARRLPPARWERVLGRALPEIAPADVDILLNPGDGAQLRLLTEPLRR</sequence>
<feature type="compositionally biased region" description="Basic and acidic residues" evidence="1">
    <location>
        <begin position="252"/>
        <end position="263"/>
    </location>
</feature>
<dbReference type="InterPro" id="IPR050767">
    <property type="entry name" value="Sel1_AlgK"/>
</dbReference>
<dbReference type="Pfam" id="PF13374">
    <property type="entry name" value="TPR_10"/>
    <property type="match status" value="1"/>
</dbReference>
<dbReference type="InterPro" id="IPR011717">
    <property type="entry name" value="TPR-4"/>
</dbReference>
<comment type="caution">
    <text evidence="2">The sequence shown here is derived from an EMBL/GenBank/DDBJ whole genome shotgun (WGS) entry which is preliminary data.</text>
</comment>